<proteinExistence type="predicted"/>
<evidence type="ECO:0000256" key="2">
    <source>
        <dbReference type="SAM" id="Phobius"/>
    </source>
</evidence>
<organism evidence="4 5">
    <name type="scientific">Ooceraea biroi</name>
    <name type="common">Clonal raider ant</name>
    <name type="synonym">Cerapachys biroi</name>
    <dbReference type="NCBI Taxonomy" id="2015173"/>
    <lineage>
        <taxon>Eukaryota</taxon>
        <taxon>Metazoa</taxon>
        <taxon>Ecdysozoa</taxon>
        <taxon>Arthropoda</taxon>
        <taxon>Hexapoda</taxon>
        <taxon>Insecta</taxon>
        <taxon>Pterygota</taxon>
        <taxon>Neoptera</taxon>
        <taxon>Endopterygota</taxon>
        <taxon>Hymenoptera</taxon>
        <taxon>Apocrita</taxon>
        <taxon>Aculeata</taxon>
        <taxon>Formicoidea</taxon>
        <taxon>Formicidae</taxon>
        <taxon>Dorylinae</taxon>
        <taxon>Ooceraea</taxon>
    </lineage>
</organism>
<keyword evidence="2" id="KW-0812">Transmembrane</keyword>
<dbReference type="OMA" id="KMALEWI"/>
<dbReference type="ESTHER" id="cerbi-a0a026wt53">
    <property type="family name" value="Carb_B_Arthropoda"/>
</dbReference>
<feature type="transmembrane region" description="Helical" evidence="2">
    <location>
        <begin position="623"/>
        <end position="647"/>
    </location>
</feature>
<dbReference type="PROSITE" id="PS00941">
    <property type="entry name" value="CARBOXYLESTERASE_B_2"/>
    <property type="match status" value="1"/>
</dbReference>
<dbReference type="Gene3D" id="3.40.50.1820">
    <property type="entry name" value="alpha/beta hydrolase"/>
    <property type="match status" value="1"/>
</dbReference>
<evidence type="ECO:0000259" key="3">
    <source>
        <dbReference type="Pfam" id="PF00135"/>
    </source>
</evidence>
<keyword evidence="2" id="KW-0472">Membrane</keyword>
<dbReference type="InterPro" id="IPR002018">
    <property type="entry name" value="CarbesteraseB"/>
</dbReference>
<dbReference type="OrthoDB" id="6846267at2759"/>
<dbReference type="Pfam" id="PF00135">
    <property type="entry name" value="COesterase"/>
    <property type="match status" value="1"/>
</dbReference>
<keyword evidence="2" id="KW-1133">Transmembrane helix</keyword>
<sequence>MVDVENYPKSPNAHYNAPTLCLNERIWWWCTCTLVLLFMVTGGLGDYPVTNTKWGFIRGKWSWTVRNQTVANFLGIPYALPPVGNLRFKSPQRWNRVWMTDYDATFDREKCVQWDRYKSEIVGNEDCLYLNIFVPYIPDTSQEKLSVMVMVHGGGYNTGSSDSKLLAPDYLLDQKVILVTMNYRLNALGFFSTTNKISPGNYGLKDIQMALKWIQENIHSFKGNPRSVTLMGHSAGAGATHLLALSNKTEGLFHRYILHSGSALGSWTYHPTRTYRQYCLELARRVGCLPKIDDDIIMSNETTNETSVENYIADNDEDMMKCMTRINAREIIRMANSFRIWKDNPMCVFGPTLEDDSEDAVVTMPPLQIMKAGLFRDIPAIIQVVQDEGLLKSLVRKKQSNAENDFLKNFEEYLPPLLEYEPTIFNMSVLAGSIKDFYFKGNIMLNFKSNITDVLSDAVLIWPIYQALQYQLKKGNSSIYLSFFAYEGTFSYTFSSGIPIHYGISHGDDLNYLFPILNNKHQDQLLHNTENDIAMINIMTEMWTNFAKEGVPRAWQIPAWPDYRDHHEFMRFGIDISPDIVVQTDFLSNRMEFWEKLSANMSAESIEHDSFPLNPPPNTPPDAIASANVVGLTTHFLSLIIIFCFVYK</sequence>
<dbReference type="InterPro" id="IPR019819">
    <property type="entry name" value="Carboxylesterase_B_CS"/>
</dbReference>
<gene>
    <name evidence="4" type="ORF">X777_15834</name>
</gene>
<dbReference type="AlphaFoldDB" id="A0A026WT53"/>
<evidence type="ECO:0000256" key="1">
    <source>
        <dbReference type="ARBA" id="ARBA00023180"/>
    </source>
</evidence>
<evidence type="ECO:0000313" key="4">
    <source>
        <dbReference type="EMBL" id="EZA59192.1"/>
    </source>
</evidence>
<name>A0A026WT53_OOCBI</name>
<reference evidence="4 5" key="1">
    <citation type="journal article" date="2014" name="Curr. Biol.">
        <title>The genome of the clonal raider ant Cerapachys biroi.</title>
        <authorList>
            <person name="Oxley P.R."/>
            <person name="Ji L."/>
            <person name="Fetter-Pruneda I."/>
            <person name="McKenzie S.K."/>
            <person name="Li C."/>
            <person name="Hu H."/>
            <person name="Zhang G."/>
            <person name="Kronauer D.J."/>
        </authorList>
    </citation>
    <scope>NUCLEOTIDE SEQUENCE [LARGE SCALE GENOMIC DNA]</scope>
</reference>
<dbReference type="EMBL" id="KK107109">
    <property type="protein sequence ID" value="EZA59192.1"/>
    <property type="molecule type" value="Genomic_DNA"/>
</dbReference>
<keyword evidence="1" id="KW-0325">Glycoprotein</keyword>
<dbReference type="Proteomes" id="UP000053097">
    <property type="component" value="Unassembled WGS sequence"/>
</dbReference>
<keyword evidence="5" id="KW-1185">Reference proteome</keyword>
<dbReference type="SUPFAM" id="SSF53474">
    <property type="entry name" value="alpha/beta-Hydrolases"/>
    <property type="match status" value="1"/>
</dbReference>
<protein>
    <submittedName>
        <fullName evidence="4">Esterase FE4</fullName>
    </submittedName>
</protein>
<dbReference type="PANTHER" id="PTHR11559">
    <property type="entry name" value="CARBOXYLESTERASE"/>
    <property type="match status" value="1"/>
</dbReference>
<evidence type="ECO:0000313" key="5">
    <source>
        <dbReference type="Proteomes" id="UP000053097"/>
    </source>
</evidence>
<dbReference type="InterPro" id="IPR050309">
    <property type="entry name" value="Type-B_Carboxylest/Lipase"/>
</dbReference>
<dbReference type="InterPro" id="IPR029058">
    <property type="entry name" value="AB_hydrolase_fold"/>
</dbReference>
<accession>A0A026WT53</accession>
<dbReference type="STRING" id="2015173.A0A026WT53"/>
<feature type="domain" description="Carboxylesterase type B" evidence="3">
    <location>
        <begin position="48"/>
        <end position="594"/>
    </location>
</feature>